<gene>
    <name evidence="1" type="ORF">SAMN05216302_101537</name>
</gene>
<reference evidence="2" key="1">
    <citation type="submission" date="2016-10" db="EMBL/GenBank/DDBJ databases">
        <authorList>
            <person name="Varghese N."/>
            <person name="Submissions S."/>
        </authorList>
    </citation>
    <scope>NUCLEOTIDE SEQUENCE [LARGE SCALE GENOMIC DNA]</scope>
    <source>
        <strain evidence="2">Nm69</strain>
    </source>
</reference>
<dbReference type="AlphaFoldDB" id="A0A1I4CD21"/>
<evidence type="ECO:0000313" key="2">
    <source>
        <dbReference type="Proteomes" id="UP000199533"/>
    </source>
</evidence>
<organism evidence="1 2">
    <name type="scientific">Nitrosomonas aestuarii</name>
    <dbReference type="NCBI Taxonomy" id="52441"/>
    <lineage>
        <taxon>Bacteria</taxon>
        <taxon>Pseudomonadati</taxon>
        <taxon>Pseudomonadota</taxon>
        <taxon>Betaproteobacteria</taxon>
        <taxon>Nitrosomonadales</taxon>
        <taxon>Nitrosomonadaceae</taxon>
        <taxon>Nitrosomonas</taxon>
    </lineage>
</organism>
<proteinExistence type="predicted"/>
<accession>A0A1I4CD21</accession>
<evidence type="ECO:0000313" key="1">
    <source>
        <dbReference type="EMBL" id="SFK78510.1"/>
    </source>
</evidence>
<sequence>METTVCNMNMRKRFIKNTCCWFLCTLTYSDFDSLWFQSYRVHYTKVLPLPHETDHSPVDEICKYVLAGRIYKYWCFINFTGMGRVWIYTDAP</sequence>
<keyword evidence="2" id="KW-1185">Reference proteome</keyword>
<protein>
    <submittedName>
        <fullName evidence="1">Uncharacterized protein</fullName>
    </submittedName>
</protein>
<dbReference type="Proteomes" id="UP000199533">
    <property type="component" value="Unassembled WGS sequence"/>
</dbReference>
<dbReference type="EMBL" id="FOSP01000015">
    <property type="protein sequence ID" value="SFK78510.1"/>
    <property type="molecule type" value="Genomic_DNA"/>
</dbReference>
<name>A0A1I4CD21_9PROT</name>